<evidence type="ECO:0000313" key="2">
    <source>
        <dbReference type="EMBL" id="GEA35100.1"/>
    </source>
</evidence>
<protein>
    <submittedName>
        <fullName evidence="2">Uncharacterized protein</fullName>
    </submittedName>
</protein>
<proteinExistence type="predicted"/>
<dbReference type="RefSeq" id="WP_242953709.1">
    <property type="nucleotide sequence ID" value="NZ_BJLB01000001.1"/>
</dbReference>
<dbReference type="AlphaFoldDB" id="A0A1I2TG09"/>
<gene>
    <name evidence="2" type="ORF">Ccl03g_08130</name>
</gene>
<feature type="transmembrane region" description="Helical" evidence="1">
    <location>
        <begin position="106"/>
        <end position="128"/>
    </location>
</feature>
<keyword evidence="1" id="KW-0472">Membrane</keyword>
<name>A0A1I2TG09_9FIRM</name>
<dbReference type="Proteomes" id="UP000315200">
    <property type="component" value="Unassembled WGS sequence"/>
</dbReference>
<evidence type="ECO:0000256" key="1">
    <source>
        <dbReference type="SAM" id="Phobius"/>
    </source>
</evidence>
<keyword evidence="1" id="KW-0812">Transmembrane</keyword>
<accession>A0A1I2TG09</accession>
<dbReference type="EMBL" id="BJLB01000001">
    <property type="protein sequence ID" value="GEA35100.1"/>
    <property type="molecule type" value="Genomic_DNA"/>
</dbReference>
<organism evidence="2 3">
    <name type="scientific">Enterocloster clostridioformis</name>
    <dbReference type="NCBI Taxonomy" id="1531"/>
    <lineage>
        <taxon>Bacteria</taxon>
        <taxon>Bacillati</taxon>
        <taxon>Bacillota</taxon>
        <taxon>Clostridia</taxon>
        <taxon>Lachnospirales</taxon>
        <taxon>Lachnospiraceae</taxon>
        <taxon>Enterocloster</taxon>
    </lineage>
</organism>
<keyword evidence="1" id="KW-1133">Transmembrane helix</keyword>
<evidence type="ECO:0000313" key="3">
    <source>
        <dbReference type="Proteomes" id="UP000315200"/>
    </source>
</evidence>
<sequence>MSIKGKRKELYIGKTECNIITFWGNKITIEYEDLKRIDYQYCAPGQNGYINFIDSSGKISQFEYKDKLNDEKIKRTVELIHENFPNLKIRQKEVSSSEISLQKKKYIFLIVIFLLVILTGIGIVFKYYSTHRNNGDSIVTIPIQGHVSENIESSIETEVFTTTLTAGHYIVGIDIPVGTYSFFSKKGSGNLISDDGSINEIFDYESQVSSDIGIENFGTEELNNIPLTDGTILTVTSTQEISAGCEDGRVSELKPRNQELNEIELGYGLYAAGDDFDPGTYNVTWLEGNGNIQTNPYDSDTGINEIMGEKTATYDELQELNNKLYIRSFNNLILNEGDILEINDIKIKLTPSK</sequence>
<comment type="caution">
    <text evidence="2">The sequence shown here is derived from an EMBL/GenBank/DDBJ whole genome shotgun (WGS) entry which is preliminary data.</text>
</comment>
<reference evidence="2 3" key="1">
    <citation type="submission" date="2019-06" db="EMBL/GenBank/DDBJ databases">
        <title>Draft genome sequence of [Clostridium] clostridioforme NBRC 113352.</title>
        <authorList>
            <person name="Miura T."/>
            <person name="Furukawa M."/>
            <person name="Shimamura M."/>
            <person name="Ohyama Y."/>
            <person name="Yamazoe A."/>
            <person name="Kawasaki H."/>
        </authorList>
    </citation>
    <scope>NUCLEOTIDE SEQUENCE [LARGE SCALE GENOMIC DNA]</scope>
    <source>
        <strain evidence="2 3">NBRC 113352</strain>
    </source>
</reference>